<dbReference type="PANTHER" id="PTHR44068">
    <property type="entry name" value="ZGC:194242"/>
    <property type="match status" value="1"/>
</dbReference>
<dbReference type="Gene3D" id="3.40.50.150">
    <property type="entry name" value="Vaccinia Virus protein VP39"/>
    <property type="match status" value="1"/>
</dbReference>
<sequence>MLTFDFKKINLPPRSKVLDVGCGEGRHIFGILNEFEDVYCYGLDQDIPSLDKCKEGLEFFKELDSNGTIFQEGSVYQLPFEENFFDLIICSEVLEHLDDYHAAIEEIHRVLKPGGKFLPSVPSYWPEKICWLLSKEYQNMPGGHVRIFKKHQLIDEVRNHGFKYNNSERFHGFHSAYWWLRCLFWKNQDANFLVKIYKKFLEFQILQNPAWLRISERIINPIFGKSIAYYFEKE</sequence>
<evidence type="ECO:0000259" key="2">
    <source>
        <dbReference type="Pfam" id="PF08241"/>
    </source>
</evidence>
<keyword evidence="1 3" id="KW-0808">Transferase</keyword>
<feature type="domain" description="Methyltransferase type 11" evidence="2">
    <location>
        <begin position="18"/>
        <end position="118"/>
    </location>
</feature>
<dbReference type="Pfam" id="PF08241">
    <property type="entry name" value="Methyltransf_11"/>
    <property type="match status" value="1"/>
</dbReference>
<protein>
    <submittedName>
        <fullName evidence="3">Class I SAM-dependent methyltransferase</fullName>
    </submittedName>
</protein>
<evidence type="ECO:0000313" key="4">
    <source>
        <dbReference type="Proteomes" id="UP000253032"/>
    </source>
</evidence>
<dbReference type="InterPro" id="IPR050447">
    <property type="entry name" value="Erg6_SMT_methyltransf"/>
</dbReference>
<reference evidence="3 4" key="1">
    <citation type="journal article" date="2018" name="Microbiome">
        <title>Fine metagenomic profile of the Mediterranean stratified and mixed water columns revealed by assembly and recruitment.</title>
        <authorList>
            <person name="Haro-Moreno J.M."/>
            <person name="Lopez-Perez M."/>
            <person name="De La Torre J.R."/>
            <person name="Picazo A."/>
            <person name="Camacho A."/>
            <person name="Rodriguez-Valera F."/>
        </authorList>
    </citation>
    <scope>NUCLEOTIDE SEQUENCE [LARGE SCALE GENOMIC DNA]</scope>
    <source>
        <strain evidence="3">MED-G84</strain>
    </source>
</reference>
<organism evidence="3 4">
    <name type="scientific">SAR86 cluster bacterium</name>
    <dbReference type="NCBI Taxonomy" id="2030880"/>
    <lineage>
        <taxon>Bacteria</taxon>
        <taxon>Pseudomonadati</taxon>
        <taxon>Pseudomonadota</taxon>
        <taxon>Gammaproteobacteria</taxon>
        <taxon>SAR86 cluster</taxon>
    </lineage>
</organism>
<keyword evidence="3" id="KW-0489">Methyltransferase</keyword>
<comment type="caution">
    <text evidence="3">The sequence shown here is derived from an EMBL/GenBank/DDBJ whole genome shotgun (WGS) entry which is preliminary data.</text>
</comment>
<dbReference type="AlphaFoldDB" id="A0A368BPE2"/>
<gene>
    <name evidence="3" type="ORF">DBW98_01755</name>
</gene>
<dbReference type="GO" id="GO:0008757">
    <property type="term" value="F:S-adenosylmethionine-dependent methyltransferase activity"/>
    <property type="evidence" value="ECO:0007669"/>
    <property type="project" value="InterPro"/>
</dbReference>
<name>A0A368BPE2_9GAMM</name>
<dbReference type="Proteomes" id="UP000253032">
    <property type="component" value="Unassembled WGS sequence"/>
</dbReference>
<accession>A0A368BPE2</accession>
<dbReference type="PANTHER" id="PTHR44068:SF11">
    <property type="entry name" value="GERANYL DIPHOSPHATE 2-C-METHYLTRANSFERASE"/>
    <property type="match status" value="1"/>
</dbReference>
<dbReference type="SUPFAM" id="SSF53335">
    <property type="entry name" value="S-adenosyl-L-methionine-dependent methyltransferases"/>
    <property type="match status" value="1"/>
</dbReference>
<dbReference type="EMBL" id="QOPC01000006">
    <property type="protein sequence ID" value="RCL38945.1"/>
    <property type="molecule type" value="Genomic_DNA"/>
</dbReference>
<dbReference type="InterPro" id="IPR013216">
    <property type="entry name" value="Methyltransf_11"/>
</dbReference>
<proteinExistence type="predicted"/>
<evidence type="ECO:0000256" key="1">
    <source>
        <dbReference type="ARBA" id="ARBA00022679"/>
    </source>
</evidence>
<evidence type="ECO:0000313" key="3">
    <source>
        <dbReference type="EMBL" id="RCL38945.1"/>
    </source>
</evidence>
<dbReference type="InterPro" id="IPR029063">
    <property type="entry name" value="SAM-dependent_MTases_sf"/>
</dbReference>
<dbReference type="GO" id="GO:0032259">
    <property type="term" value="P:methylation"/>
    <property type="evidence" value="ECO:0007669"/>
    <property type="project" value="UniProtKB-KW"/>
</dbReference>
<dbReference type="CDD" id="cd02440">
    <property type="entry name" value="AdoMet_MTases"/>
    <property type="match status" value="1"/>
</dbReference>